<dbReference type="EMBL" id="CAJOBA010044809">
    <property type="protein sequence ID" value="CAF4168942.1"/>
    <property type="molecule type" value="Genomic_DNA"/>
</dbReference>
<dbReference type="EMBL" id="CAJNOK010023156">
    <property type="protein sequence ID" value="CAF1358512.1"/>
    <property type="molecule type" value="Genomic_DNA"/>
</dbReference>
<reference evidence="3" key="1">
    <citation type="submission" date="2021-02" db="EMBL/GenBank/DDBJ databases">
        <authorList>
            <person name="Nowell W R."/>
        </authorList>
    </citation>
    <scope>NUCLEOTIDE SEQUENCE</scope>
</reference>
<proteinExistence type="predicted"/>
<protein>
    <recommendedName>
        <fullName evidence="5">F-box domain-containing protein</fullName>
    </recommendedName>
</protein>
<dbReference type="Proteomes" id="UP000682733">
    <property type="component" value="Unassembled WGS sequence"/>
</dbReference>
<evidence type="ECO:0000313" key="3">
    <source>
        <dbReference type="EMBL" id="CAF4168942.1"/>
    </source>
</evidence>
<comment type="caution">
    <text evidence="3">The sequence shown here is derived from an EMBL/GenBank/DDBJ whole genome shotgun (WGS) entry which is preliminary data.</text>
</comment>
<dbReference type="Proteomes" id="UP000677228">
    <property type="component" value="Unassembled WGS sequence"/>
</dbReference>
<dbReference type="AlphaFoldDB" id="A0A8S2RHP7"/>
<accession>A0A8S2RHP7</accession>
<organism evidence="3 4">
    <name type="scientific">Didymodactylos carnosus</name>
    <dbReference type="NCBI Taxonomy" id="1234261"/>
    <lineage>
        <taxon>Eukaryota</taxon>
        <taxon>Metazoa</taxon>
        <taxon>Spiralia</taxon>
        <taxon>Gnathifera</taxon>
        <taxon>Rotifera</taxon>
        <taxon>Eurotatoria</taxon>
        <taxon>Bdelloidea</taxon>
        <taxon>Philodinida</taxon>
        <taxon>Philodinidae</taxon>
        <taxon>Didymodactylos</taxon>
    </lineage>
</organism>
<feature type="coiled-coil region" evidence="1">
    <location>
        <begin position="310"/>
        <end position="337"/>
    </location>
</feature>
<gene>
    <name evidence="2" type="ORF">OVA965_LOCUS31136</name>
    <name evidence="3" type="ORF">TMI583_LOCUS31962</name>
</gene>
<keyword evidence="1" id="KW-0175">Coiled coil</keyword>
<evidence type="ECO:0000256" key="1">
    <source>
        <dbReference type="SAM" id="Coils"/>
    </source>
</evidence>
<evidence type="ECO:0000313" key="2">
    <source>
        <dbReference type="EMBL" id="CAF1358512.1"/>
    </source>
</evidence>
<feature type="non-terminal residue" evidence="3">
    <location>
        <position position="604"/>
    </location>
</feature>
<evidence type="ECO:0008006" key="5">
    <source>
        <dbReference type="Google" id="ProtNLM"/>
    </source>
</evidence>
<evidence type="ECO:0000313" key="4">
    <source>
        <dbReference type="Proteomes" id="UP000682733"/>
    </source>
</evidence>
<name>A0A8S2RHP7_9BILA</name>
<sequence>MTSAITRFLTFSDEIILNICSYLRPIDVLHSFTRLNRRLNKIIAQYRKECLIISDLSYSRFLSLSEWTIPSIGSQIRSLLLNTKHSLNLLKILNEKIEFDELFVNIEHLFLILIDQNDNDEIDILLSKVERLQMLCELDIVTCKDSISLDTVSDQLIKVSIKSSLDQGISIHLSMYTIKDLVVTLKDVTNLIDILNSFTNLRRLHVTILPIHLQNSIKNVQKNSFDIIRSKPSEYLVDFHLKIDSIDLSFTDLRTLINPMTSLKILSVVLRANDGNYLVDEQWIDWLSDFPQLIKFHCSIRIKNNYIFNYDQIVGKLKNLNEQAKLTREQIQDMLKETVPNMNQIIELLDDRLITRNEIMEILKQNNQIYSVNDIFSTNEWLISKKFFFRCFIFSNYIHLHTIPFHYTKCEIETSSIGNVSSIYSNVKQLNVSSKMNDYLPFSHFTHILRPFPNIHQLNLINISFDFSKCSLPLSQLCHLSLKPLNQTNQFIFLMVSHIIHLSVTCQELIDLTNLCGLTVLKQIIELDIIIGHRDNIYKIDNIQQLSFTFPLVKYLKLKITKVYDEWFIMDILYFFKKLQYLDIKRNDNRNLSFEQTKPNKKNK</sequence>